<protein>
    <submittedName>
        <fullName evidence="4">Acyl-CoA synthetase</fullName>
    </submittedName>
</protein>
<dbReference type="InterPro" id="IPR020845">
    <property type="entry name" value="AMP-binding_CS"/>
</dbReference>
<feature type="domain" description="AMP-binding enzyme C-terminal" evidence="3">
    <location>
        <begin position="441"/>
        <end position="516"/>
    </location>
</feature>
<evidence type="ECO:0000259" key="3">
    <source>
        <dbReference type="Pfam" id="PF13193"/>
    </source>
</evidence>
<reference evidence="5" key="1">
    <citation type="journal article" date="2019" name="Int. J. Syst. Evol. Microbiol.">
        <title>The Global Catalogue of Microorganisms (GCM) 10K type strain sequencing project: providing services to taxonomists for standard genome sequencing and annotation.</title>
        <authorList>
            <consortium name="The Broad Institute Genomics Platform"/>
            <consortium name="The Broad Institute Genome Sequencing Center for Infectious Disease"/>
            <person name="Wu L."/>
            <person name="Ma J."/>
        </authorList>
    </citation>
    <scope>NUCLEOTIDE SEQUENCE [LARGE SCALE GENOMIC DNA]</scope>
    <source>
        <strain evidence="5">CGMCC 4.7330</strain>
    </source>
</reference>
<dbReference type="RefSeq" id="WP_378610186.1">
    <property type="nucleotide sequence ID" value="NZ_JBHSAX010000002.1"/>
</dbReference>
<dbReference type="Proteomes" id="UP001595696">
    <property type="component" value="Unassembled WGS sequence"/>
</dbReference>
<sequence>MANNFADLFEHAVDAMPERTALILGDRRLRFRDLDTRANQLAHYLATLGVGTGTHVGFQMHNSIETMETLIACFKLSAVPINVNFRYGPSELTYLYDNADLEVLLYHACYGEQVRAARAAVPGLRHVICVDDDVASWEFGIDALRYETVMKAGAPWRPFADRSGDDLFMMYTGGTTGLPKGVMWRQEDMWRVLGGGIDFYTNEYVTDEYQQSRTGAAGGQAIYYILPPLIHAAAMMPTFLALWCGHAVIFERRFDPERVWRQVAREQPNVIVITGDAMARPLIDAYRQHPVDVSSVIAIASGAALLSQSTKNALLELFPGAVISDSIGSSETGFGGIGFAQRDDDPARGPRVNTGRGAVIVDDDGAPVPPGAEGWLAKTGQVPLGYYKDPVKSERLFKTVDGERIVITDDRARREEDGSITLIGRGNMVINTGGEKVFAEEVESVVKAHPAVFDATVVAVPHERWGNTVAAVVALADGAELDFTEFCAHTRQHLAGYKIPRSLWIAERVLRAPSGKPDYGWARDHVAEREPDHRVPESGTANAPDPGGAALAEVGAAALEENRTADGGPRP</sequence>
<feature type="domain" description="AMP-dependent synthetase/ligase" evidence="2">
    <location>
        <begin position="9"/>
        <end position="386"/>
    </location>
</feature>
<feature type="compositionally biased region" description="Basic and acidic residues" evidence="1">
    <location>
        <begin position="526"/>
        <end position="536"/>
    </location>
</feature>
<accession>A0ABV8DKA3</accession>
<dbReference type="InterPro" id="IPR000873">
    <property type="entry name" value="AMP-dep_synth/lig_dom"/>
</dbReference>
<organism evidence="4 5">
    <name type="scientific">Nocardia jiangsuensis</name>
    <dbReference type="NCBI Taxonomy" id="1691563"/>
    <lineage>
        <taxon>Bacteria</taxon>
        <taxon>Bacillati</taxon>
        <taxon>Actinomycetota</taxon>
        <taxon>Actinomycetes</taxon>
        <taxon>Mycobacteriales</taxon>
        <taxon>Nocardiaceae</taxon>
        <taxon>Nocardia</taxon>
    </lineage>
</organism>
<evidence type="ECO:0000256" key="1">
    <source>
        <dbReference type="SAM" id="MobiDB-lite"/>
    </source>
</evidence>
<dbReference type="EMBL" id="JBHSAX010000002">
    <property type="protein sequence ID" value="MFC3960401.1"/>
    <property type="molecule type" value="Genomic_DNA"/>
</dbReference>
<dbReference type="SUPFAM" id="SSF56801">
    <property type="entry name" value="Acetyl-CoA synthetase-like"/>
    <property type="match status" value="1"/>
</dbReference>
<dbReference type="PANTHER" id="PTHR43767">
    <property type="entry name" value="LONG-CHAIN-FATTY-ACID--COA LIGASE"/>
    <property type="match status" value="1"/>
</dbReference>
<keyword evidence="5" id="KW-1185">Reference proteome</keyword>
<gene>
    <name evidence="4" type="ORF">ACFO0B_00185</name>
</gene>
<dbReference type="PANTHER" id="PTHR43767:SF1">
    <property type="entry name" value="NONRIBOSOMAL PEPTIDE SYNTHASE PES1 (EUROFUNG)-RELATED"/>
    <property type="match status" value="1"/>
</dbReference>
<dbReference type="PROSITE" id="PS00455">
    <property type="entry name" value="AMP_BINDING"/>
    <property type="match status" value="1"/>
</dbReference>
<evidence type="ECO:0000313" key="5">
    <source>
        <dbReference type="Proteomes" id="UP001595696"/>
    </source>
</evidence>
<dbReference type="InterPro" id="IPR045851">
    <property type="entry name" value="AMP-bd_C_sf"/>
</dbReference>
<dbReference type="Gene3D" id="3.30.300.30">
    <property type="match status" value="1"/>
</dbReference>
<dbReference type="InterPro" id="IPR042099">
    <property type="entry name" value="ANL_N_sf"/>
</dbReference>
<dbReference type="Pfam" id="PF00501">
    <property type="entry name" value="AMP-binding"/>
    <property type="match status" value="1"/>
</dbReference>
<dbReference type="NCBIfam" id="NF005863">
    <property type="entry name" value="PRK07798.1"/>
    <property type="match status" value="1"/>
</dbReference>
<evidence type="ECO:0000313" key="4">
    <source>
        <dbReference type="EMBL" id="MFC3960401.1"/>
    </source>
</evidence>
<dbReference type="Gene3D" id="3.40.50.12780">
    <property type="entry name" value="N-terminal domain of ligase-like"/>
    <property type="match status" value="1"/>
</dbReference>
<dbReference type="Pfam" id="PF13193">
    <property type="entry name" value="AMP-binding_C"/>
    <property type="match status" value="1"/>
</dbReference>
<dbReference type="InterPro" id="IPR050237">
    <property type="entry name" value="ATP-dep_AMP-bd_enzyme"/>
</dbReference>
<feature type="region of interest" description="Disordered" evidence="1">
    <location>
        <begin position="526"/>
        <end position="552"/>
    </location>
</feature>
<name>A0ABV8DKA3_9NOCA</name>
<evidence type="ECO:0000259" key="2">
    <source>
        <dbReference type="Pfam" id="PF00501"/>
    </source>
</evidence>
<dbReference type="InterPro" id="IPR025110">
    <property type="entry name" value="AMP-bd_C"/>
</dbReference>
<proteinExistence type="predicted"/>
<comment type="caution">
    <text evidence="4">The sequence shown here is derived from an EMBL/GenBank/DDBJ whole genome shotgun (WGS) entry which is preliminary data.</text>
</comment>